<evidence type="ECO:0000259" key="2">
    <source>
        <dbReference type="Pfam" id="PF01458"/>
    </source>
</evidence>
<evidence type="ECO:0000259" key="3">
    <source>
        <dbReference type="Pfam" id="PF19295"/>
    </source>
</evidence>
<dbReference type="InterPro" id="IPR011542">
    <property type="entry name" value="SUF_FeS_clus_asmbl_SufD"/>
</dbReference>
<dbReference type="RefSeq" id="WP_176245033.1">
    <property type="nucleotide sequence ID" value="NZ_FWFR01000002.1"/>
</dbReference>
<dbReference type="PANTHER" id="PTHR43575">
    <property type="entry name" value="PROTEIN ABCI7, CHLOROPLASTIC"/>
    <property type="match status" value="1"/>
</dbReference>
<evidence type="ECO:0000313" key="4">
    <source>
        <dbReference type="EMBL" id="SLN57573.1"/>
    </source>
</evidence>
<keyword evidence="5" id="KW-1185">Reference proteome</keyword>
<feature type="domain" description="SUF system FeS cluster assembly SufBD N-terminal" evidence="3">
    <location>
        <begin position="10"/>
        <end position="172"/>
    </location>
</feature>
<dbReference type="InterPro" id="IPR037284">
    <property type="entry name" value="SUF_FeS_clus_asmbl_SufBD_sf"/>
</dbReference>
<dbReference type="InterPro" id="IPR055346">
    <property type="entry name" value="Fe-S_cluster_assembly_SufBD"/>
</dbReference>
<dbReference type="GO" id="GO:0016226">
    <property type="term" value="P:iron-sulfur cluster assembly"/>
    <property type="evidence" value="ECO:0007669"/>
    <property type="project" value="InterPro"/>
</dbReference>
<dbReference type="PANTHER" id="PTHR43575:SF1">
    <property type="entry name" value="PROTEIN ABCI7, CHLOROPLASTIC"/>
    <property type="match status" value="1"/>
</dbReference>
<comment type="similarity">
    <text evidence="1">Belongs to the iron-sulfur cluster assembly SufBD family.</text>
</comment>
<dbReference type="Pfam" id="PF01458">
    <property type="entry name" value="SUFBD_core"/>
    <property type="match status" value="1"/>
</dbReference>
<dbReference type="EMBL" id="FWFR01000002">
    <property type="protein sequence ID" value="SLN57573.1"/>
    <property type="molecule type" value="Genomic_DNA"/>
</dbReference>
<dbReference type="AlphaFoldDB" id="A0A1Y5T7K1"/>
<evidence type="ECO:0000313" key="5">
    <source>
        <dbReference type="Proteomes" id="UP000193200"/>
    </source>
</evidence>
<dbReference type="FunCoup" id="A0A1Y5T7K1">
    <property type="interactions" value="395"/>
</dbReference>
<dbReference type="InterPro" id="IPR000825">
    <property type="entry name" value="SUF_FeS_clus_asmbl_SufBD_core"/>
</dbReference>
<dbReference type="Pfam" id="PF19295">
    <property type="entry name" value="SufBD_N"/>
    <property type="match status" value="1"/>
</dbReference>
<dbReference type="NCBIfam" id="TIGR01981">
    <property type="entry name" value="sufD"/>
    <property type="match status" value="1"/>
</dbReference>
<dbReference type="InterPro" id="IPR045595">
    <property type="entry name" value="SufBD_N"/>
</dbReference>
<dbReference type="SUPFAM" id="SSF101960">
    <property type="entry name" value="Stabilizer of iron transporter SufD"/>
    <property type="match status" value="1"/>
</dbReference>
<evidence type="ECO:0000256" key="1">
    <source>
        <dbReference type="ARBA" id="ARBA00043967"/>
    </source>
</evidence>
<proteinExistence type="inferred from homology"/>
<accession>A0A1Y5T7K1</accession>
<organism evidence="4 5">
    <name type="scientific">Oceanibacterium hippocampi</name>
    <dbReference type="NCBI Taxonomy" id="745714"/>
    <lineage>
        <taxon>Bacteria</taxon>
        <taxon>Pseudomonadati</taxon>
        <taxon>Pseudomonadota</taxon>
        <taxon>Alphaproteobacteria</taxon>
        <taxon>Sneathiellales</taxon>
        <taxon>Sneathiellaceae</taxon>
        <taxon>Oceanibacterium</taxon>
    </lineage>
</organism>
<dbReference type="InParanoid" id="A0A1Y5T7K1"/>
<protein>
    <submittedName>
        <fullName evidence="4">FeS cluster assembly protein SufD</fullName>
    </submittedName>
</protein>
<feature type="domain" description="SUF system FeS cluster assembly SufBD core" evidence="2">
    <location>
        <begin position="180"/>
        <end position="408"/>
    </location>
</feature>
<reference evidence="4 5" key="1">
    <citation type="submission" date="2017-03" db="EMBL/GenBank/DDBJ databases">
        <authorList>
            <person name="Afonso C.L."/>
            <person name="Miller P.J."/>
            <person name="Scott M.A."/>
            <person name="Spackman E."/>
            <person name="Goraichik I."/>
            <person name="Dimitrov K.M."/>
            <person name="Suarez D.L."/>
            <person name="Swayne D.E."/>
        </authorList>
    </citation>
    <scope>NUCLEOTIDE SEQUENCE [LARGE SCALE GENOMIC DNA]</scope>
    <source>
        <strain evidence="4 5">CECT 7691</strain>
    </source>
</reference>
<sequence>MTNRPEGLRARYLAAFPKTLDALPGAELGWLRSLRESALARFADLDLPEPRVEDWKYTNLRPLKASDLAVPANDSASADAPSGLPRFGDGARLVFVNGRLDAAASSPALPAGARLLSLGAALAETPDLLESDLGRLVPWQGEGVLALNTAFMRDGYVLAIDPGVEIETPIEIVFHGGAASHAAWHVRNVIRLGEGARATVIESHVGAPDAAYFSNPVTEIFAGPSSALRHYRIQDESIKAQHLAHVAAELAEKADMESFVLTLGAALSRNEIRVAIEGHHVECKLNGIYLQRGTQHSDNTTVIDHKVGDGRADEVYKGVLDDRASGVFQGRFIVREDAQKTDANQQSRAILLSPKARADAKPELEIFADDVKCSHGATIGELDEEPLFYLRARGIDTDTARALLVEAFLRDAIEKITCEPVREAFGKRVEDWIRAEKEGS</sequence>
<gene>
    <name evidence="4" type="primary">sufD</name>
    <name evidence="4" type="ORF">OCH7691_02528</name>
</gene>
<dbReference type="Proteomes" id="UP000193200">
    <property type="component" value="Unassembled WGS sequence"/>
</dbReference>
<name>A0A1Y5T7K1_9PROT</name>